<evidence type="ECO:0000313" key="3">
    <source>
        <dbReference type="Proteomes" id="UP000616201"/>
    </source>
</evidence>
<proteinExistence type="predicted"/>
<dbReference type="Proteomes" id="UP000616201">
    <property type="component" value="Unassembled WGS sequence"/>
</dbReference>
<keyword evidence="3" id="KW-1185">Reference proteome</keyword>
<name>A0A928US12_9SPHI</name>
<protein>
    <submittedName>
        <fullName evidence="2">Uncharacterized protein</fullName>
    </submittedName>
</protein>
<evidence type="ECO:0000313" key="2">
    <source>
        <dbReference type="EMBL" id="MBE8712135.1"/>
    </source>
</evidence>
<reference evidence="2" key="1">
    <citation type="submission" date="2018-02" db="EMBL/GenBank/DDBJ databases">
        <authorList>
            <person name="Vasarhelyi B.M."/>
            <person name="Deshmukh S."/>
            <person name="Balint B."/>
            <person name="Kukolya J."/>
        </authorList>
    </citation>
    <scope>NUCLEOTIDE SEQUENCE</scope>
    <source>
        <strain evidence="2">KB22</strain>
    </source>
</reference>
<evidence type="ECO:0000256" key="1">
    <source>
        <dbReference type="SAM" id="SignalP"/>
    </source>
</evidence>
<organism evidence="2 3">
    <name type="scientific">Sphingobacterium hungaricum</name>
    <dbReference type="NCBI Taxonomy" id="2082723"/>
    <lineage>
        <taxon>Bacteria</taxon>
        <taxon>Pseudomonadati</taxon>
        <taxon>Bacteroidota</taxon>
        <taxon>Sphingobacteriia</taxon>
        <taxon>Sphingobacteriales</taxon>
        <taxon>Sphingobacteriaceae</taxon>
        <taxon>Sphingobacterium</taxon>
    </lineage>
</organism>
<dbReference type="EMBL" id="PRDK01000001">
    <property type="protein sequence ID" value="MBE8712135.1"/>
    <property type="molecule type" value="Genomic_DNA"/>
</dbReference>
<feature type="chain" id="PRO_5037963207" evidence="1">
    <location>
        <begin position="20"/>
        <end position="192"/>
    </location>
</feature>
<feature type="signal peptide" evidence="1">
    <location>
        <begin position="1"/>
        <end position="19"/>
    </location>
</feature>
<comment type="caution">
    <text evidence="2">The sequence shown here is derived from an EMBL/GenBank/DDBJ whole genome shotgun (WGS) entry which is preliminary data.</text>
</comment>
<sequence>MKTLTFILIALIAFTKSFAQIDSKGNPIFNSVVIGEEKFDDFELTSSYFTIANNISDKNSSVYINDNPSLSDYLKFSRDLPSYAFTVHQGEQVQLMIMLVQTNKGSETDFHYYVSNPNNGKSVEIPCAVWGEISEKRVEEFEKLKVDADAEIIELPKGTLYSFNGIAYRIQPYKELKEEVLQIIESINKVRK</sequence>
<keyword evidence="1" id="KW-0732">Signal</keyword>
<dbReference type="RefSeq" id="WP_196934478.1">
    <property type="nucleotide sequence ID" value="NZ_MU158698.1"/>
</dbReference>
<dbReference type="AlphaFoldDB" id="A0A928US12"/>
<gene>
    <name evidence="2" type="ORF">C4F49_00375</name>
</gene>
<accession>A0A928US12</accession>